<dbReference type="HOGENOM" id="CLU_3079270_0_0_9"/>
<protein>
    <submittedName>
        <fullName evidence="1">Uncharacterized protein</fullName>
    </submittedName>
</protein>
<dbReference type="STRING" id="592028.GCWU000321_01997"/>
<proteinExistence type="predicted"/>
<accession>C9LR15</accession>
<organism evidence="1 2">
    <name type="scientific">Dialister invisus DSM 15470</name>
    <dbReference type="NCBI Taxonomy" id="592028"/>
    <lineage>
        <taxon>Bacteria</taxon>
        <taxon>Bacillati</taxon>
        <taxon>Bacillota</taxon>
        <taxon>Negativicutes</taxon>
        <taxon>Veillonellales</taxon>
        <taxon>Veillonellaceae</taxon>
        <taxon>Dialister</taxon>
    </lineage>
</organism>
<gene>
    <name evidence="1" type="ORF">GCWU000321_01997</name>
</gene>
<keyword evidence="2" id="KW-1185">Reference proteome</keyword>
<name>C9LR15_9FIRM</name>
<evidence type="ECO:0000313" key="1">
    <source>
        <dbReference type="EMBL" id="EEW98001.1"/>
    </source>
</evidence>
<dbReference type="AlphaFoldDB" id="C9LR15"/>
<evidence type="ECO:0000313" key="2">
    <source>
        <dbReference type="Proteomes" id="UP000004736"/>
    </source>
</evidence>
<dbReference type="EMBL" id="ACIM02000001">
    <property type="protein sequence ID" value="EEW98001.1"/>
    <property type="molecule type" value="Genomic_DNA"/>
</dbReference>
<dbReference type="Proteomes" id="UP000004736">
    <property type="component" value="Unassembled WGS sequence"/>
</dbReference>
<sequence length="52" mass="6031">MGCTQIRKYVERKDDEDNDSLPWVIATASGFTEKTEKKVEINSVWRSVDQIL</sequence>
<comment type="caution">
    <text evidence="1">The sequence shown here is derived from an EMBL/GenBank/DDBJ whole genome shotgun (WGS) entry which is preliminary data.</text>
</comment>
<reference evidence="1" key="1">
    <citation type="submission" date="2009-09" db="EMBL/GenBank/DDBJ databases">
        <authorList>
            <person name="Weinstock G."/>
            <person name="Sodergren E."/>
            <person name="Clifton S."/>
            <person name="Fulton L."/>
            <person name="Fulton B."/>
            <person name="Courtney L."/>
            <person name="Fronick C."/>
            <person name="Harrison M."/>
            <person name="Strong C."/>
            <person name="Farmer C."/>
            <person name="Delahaunty K."/>
            <person name="Markovic C."/>
            <person name="Hall O."/>
            <person name="Minx P."/>
            <person name="Tomlinson C."/>
            <person name="Mitreva M."/>
            <person name="Nelson J."/>
            <person name="Hou S."/>
            <person name="Wollam A."/>
            <person name="Pepin K.H."/>
            <person name="Johnson M."/>
            <person name="Bhonagiri V."/>
            <person name="Nash W.E."/>
            <person name="Warren W."/>
            <person name="Chinwalla A."/>
            <person name="Mardis E.R."/>
            <person name="Wilson R.K."/>
        </authorList>
    </citation>
    <scope>NUCLEOTIDE SEQUENCE [LARGE SCALE GENOMIC DNA]</scope>
    <source>
        <strain evidence="1">DSM 15470</strain>
    </source>
</reference>